<evidence type="ECO:0000256" key="1">
    <source>
        <dbReference type="SAM" id="MobiDB-lite"/>
    </source>
</evidence>
<sequence>MIANARTHRRANAFAQALDARGQRPDALGEEATPPRQSPALGAEGGAEGAAGPRTKRAAPDPAQERMLTLADALRAVPQPRLSPEVKRAQRAQLVAAMEAAFADDASGGRALLPETPAGLGRSRRRLRPRPARPGPRTHWGRRLAISGLALGIAAGGLGGAAVASSDALPGDTLYGLKRSMEDLRLTMADSEADRGEIYLDLASTRLEEARRLMERGESGELDDSQVKDVRRALSGMYDEAAQGHDLLNRAYRRDGSLRPIEKLAAFSDSQRGEWSELSPQLPEELAEVRDDVTSVLDAIERDVTPLRALLPDPSSDGEHTNDELTVPGAVIDPGSTSSGAPSPSSGAPSPGGEGSEEGSPSGSPSPSPPGATAEGSLISPDGLTGGTGDSPEPSQSTSEGTQEESPDSGGILPPLLPDLFPGLDLGGSQTEQ</sequence>
<feature type="domain" description="DUF5667" evidence="2">
    <location>
        <begin position="168"/>
        <end position="266"/>
    </location>
</feature>
<name>A0A0T6LY19_WENVI</name>
<protein>
    <recommendedName>
        <fullName evidence="2">DUF5667 domain-containing protein</fullName>
    </recommendedName>
</protein>
<dbReference type="Proteomes" id="UP000050867">
    <property type="component" value="Unassembled WGS sequence"/>
</dbReference>
<evidence type="ECO:0000313" key="3">
    <source>
        <dbReference type="EMBL" id="KRV50925.1"/>
    </source>
</evidence>
<feature type="compositionally biased region" description="Basic residues" evidence="1">
    <location>
        <begin position="122"/>
        <end position="131"/>
    </location>
</feature>
<comment type="caution">
    <text evidence="3">The sequence shown here is derived from an EMBL/GenBank/DDBJ whole genome shotgun (WGS) entry which is preliminary data.</text>
</comment>
<dbReference type="eggNOG" id="COG3170">
    <property type="taxonomic scope" value="Bacteria"/>
</dbReference>
<dbReference type="STRING" id="76728.AQ490_13355"/>
<feature type="compositionally biased region" description="Low complexity" evidence="1">
    <location>
        <begin position="408"/>
        <end position="433"/>
    </location>
</feature>
<evidence type="ECO:0000259" key="2">
    <source>
        <dbReference type="Pfam" id="PF18915"/>
    </source>
</evidence>
<dbReference type="EMBL" id="LLZU01000003">
    <property type="protein sequence ID" value="KRV50925.1"/>
    <property type="molecule type" value="Genomic_DNA"/>
</dbReference>
<dbReference type="OrthoDB" id="3402808at2"/>
<dbReference type="Pfam" id="PF18915">
    <property type="entry name" value="DUF5667"/>
    <property type="match status" value="1"/>
</dbReference>
<organism evidence="3 4">
    <name type="scientific">Wenjunlia vitaminophila</name>
    <name type="common">Streptomyces vitaminophilus</name>
    <dbReference type="NCBI Taxonomy" id="76728"/>
    <lineage>
        <taxon>Bacteria</taxon>
        <taxon>Bacillati</taxon>
        <taxon>Actinomycetota</taxon>
        <taxon>Actinomycetes</taxon>
        <taxon>Kitasatosporales</taxon>
        <taxon>Streptomycetaceae</taxon>
        <taxon>Wenjunlia</taxon>
    </lineage>
</organism>
<reference evidence="3 4" key="1">
    <citation type="submission" date="2015-10" db="EMBL/GenBank/DDBJ databases">
        <title>Draft genome sequence of pyrrolomycin-producing Streptomyces vitaminophilus.</title>
        <authorList>
            <person name="Graham D.E."/>
            <person name="Mahan K.M."/>
            <person name="Klingeman D.M."/>
            <person name="Hettich R.L."/>
            <person name="Parry R.J."/>
        </authorList>
    </citation>
    <scope>NUCLEOTIDE SEQUENCE [LARGE SCALE GENOMIC DNA]</scope>
    <source>
        <strain evidence="3 4">ATCC 31673</strain>
    </source>
</reference>
<feature type="region of interest" description="Disordered" evidence="1">
    <location>
        <begin position="108"/>
        <end position="140"/>
    </location>
</feature>
<dbReference type="AlphaFoldDB" id="A0A0T6LY19"/>
<dbReference type="InterPro" id="IPR043725">
    <property type="entry name" value="DUF5667"/>
</dbReference>
<accession>A0A0T6LY19</accession>
<gene>
    <name evidence="3" type="ORF">AQ490_13355</name>
</gene>
<evidence type="ECO:0000313" key="4">
    <source>
        <dbReference type="Proteomes" id="UP000050867"/>
    </source>
</evidence>
<keyword evidence="4" id="KW-1185">Reference proteome</keyword>
<proteinExistence type="predicted"/>
<feature type="compositionally biased region" description="Low complexity" evidence="1">
    <location>
        <begin position="334"/>
        <end position="351"/>
    </location>
</feature>
<feature type="region of interest" description="Disordered" evidence="1">
    <location>
        <begin position="308"/>
        <end position="433"/>
    </location>
</feature>
<dbReference type="RefSeq" id="WP_018383583.1">
    <property type="nucleotide sequence ID" value="NZ_LLZU01000003.1"/>
</dbReference>
<feature type="region of interest" description="Disordered" evidence="1">
    <location>
        <begin position="1"/>
        <end position="64"/>
    </location>
</feature>
<feature type="compositionally biased region" description="Basic residues" evidence="1">
    <location>
        <begin position="1"/>
        <end position="11"/>
    </location>
</feature>